<proteinExistence type="inferred from homology"/>
<dbReference type="PIRSF" id="PIRSF017082">
    <property type="entry name" value="YflP"/>
    <property type="match status" value="1"/>
</dbReference>
<keyword evidence="2" id="KW-0732">Signal</keyword>
<dbReference type="EMBL" id="VOBQ01000003">
    <property type="protein sequence ID" value="TWO72557.1"/>
    <property type="molecule type" value="Genomic_DNA"/>
</dbReference>
<protein>
    <submittedName>
        <fullName evidence="3">Twin-arginine translocation pathway signal protein</fullName>
    </submittedName>
</protein>
<keyword evidence="4" id="KW-1185">Reference proteome</keyword>
<comment type="caution">
    <text evidence="3">The sequence shown here is derived from an EMBL/GenBank/DDBJ whole genome shotgun (WGS) entry which is preliminary data.</text>
</comment>
<dbReference type="InterPro" id="IPR042100">
    <property type="entry name" value="Bug_dom1"/>
</dbReference>
<dbReference type="InterPro" id="IPR006311">
    <property type="entry name" value="TAT_signal"/>
</dbReference>
<dbReference type="SUPFAM" id="SSF53850">
    <property type="entry name" value="Periplasmic binding protein-like II"/>
    <property type="match status" value="1"/>
</dbReference>
<name>A0A562ZW03_9BURK</name>
<reference evidence="3 4" key="1">
    <citation type="submission" date="2019-07" db="EMBL/GenBank/DDBJ databases">
        <title>Caenimonas sedimenti sp. nov., isolated from activated sludge.</title>
        <authorList>
            <person name="Xu J."/>
        </authorList>
    </citation>
    <scope>NUCLEOTIDE SEQUENCE [LARGE SCALE GENOMIC DNA]</scope>
    <source>
        <strain evidence="3 4">HX-9-20</strain>
    </source>
</reference>
<accession>A0A562ZW03</accession>
<dbReference type="Gene3D" id="3.40.190.10">
    <property type="entry name" value="Periplasmic binding protein-like II"/>
    <property type="match status" value="1"/>
</dbReference>
<evidence type="ECO:0000256" key="2">
    <source>
        <dbReference type="SAM" id="SignalP"/>
    </source>
</evidence>
<dbReference type="AlphaFoldDB" id="A0A562ZW03"/>
<dbReference type="Pfam" id="PF03401">
    <property type="entry name" value="TctC"/>
    <property type="match status" value="1"/>
</dbReference>
<dbReference type="InterPro" id="IPR005064">
    <property type="entry name" value="BUG"/>
</dbReference>
<sequence length="329" mass="34986">MSTTRRAFAQRSAALAALAAGAGHLPAFGQSLDLAKIICGFPPGGTSDAISRRIADKLRGNYANNVVVENKPGAGGQIGVSTLVASPPDGSAMLLTPSSMLSIYPFVYKTLPYKPLEDVQPVSLACYFNHAFGVGPAVPASVRTIKDFLNWSKDNPGKGNYGSPGAGSMPHLIVALLNKLTGSDLKHVPYRGSAPGIQDLLGGQISSMSSPIGDYLPYLKSGRLRLLAISGQNRSPFVPDVPTYRQQGYPITVREWYGVFLPGKASPDVVRRAAAYLQPALAQKDLIESMAAVGMEVESSSPQKLGDLLRSDADEWRRLIKQIGFTAES</sequence>
<gene>
    <name evidence="3" type="ORF">FN976_03210</name>
</gene>
<dbReference type="PANTHER" id="PTHR42928:SF5">
    <property type="entry name" value="BLR1237 PROTEIN"/>
    <property type="match status" value="1"/>
</dbReference>
<dbReference type="CDD" id="cd13579">
    <property type="entry name" value="PBP2_Bug_NagM"/>
    <property type="match status" value="1"/>
</dbReference>
<evidence type="ECO:0000313" key="3">
    <source>
        <dbReference type="EMBL" id="TWO72557.1"/>
    </source>
</evidence>
<dbReference type="Proteomes" id="UP000318199">
    <property type="component" value="Unassembled WGS sequence"/>
</dbReference>
<dbReference type="PANTHER" id="PTHR42928">
    <property type="entry name" value="TRICARBOXYLATE-BINDING PROTEIN"/>
    <property type="match status" value="1"/>
</dbReference>
<organism evidence="3 4">
    <name type="scientific">Caenimonas sedimenti</name>
    <dbReference type="NCBI Taxonomy" id="2596921"/>
    <lineage>
        <taxon>Bacteria</taxon>
        <taxon>Pseudomonadati</taxon>
        <taxon>Pseudomonadota</taxon>
        <taxon>Betaproteobacteria</taxon>
        <taxon>Burkholderiales</taxon>
        <taxon>Comamonadaceae</taxon>
        <taxon>Caenimonas</taxon>
    </lineage>
</organism>
<dbReference type="Gene3D" id="3.40.190.150">
    <property type="entry name" value="Bordetella uptake gene, domain 1"/>
    <property type="match status" value="1"/>
</dbReference>
<feature type="signal peptide" evidence="2">
    <location>
        <begin position="1"/>
        <end position="29"/>
    </location>
</feature>
<dbReference type="OrthoDB" id="9150102at2"/>
<feature type="chain" id="PRO_5022114971" evidence="2">
    <location>
        <begin position="30"/>
        <end position="329"/>
    </location>
</feature>
<dbReference type="RefSeq" id="WP_145890932.1">
    <property type="nucleotide sequence ID" value="NZ_VOBQ01000003.1"/>
</dbReference>
<dbReference type="PROSITE" id="PS51318">
    <property type="entry name" value="TAT"/>
    <property type="match status" value="1"/>
</dbReference>
<evidence type="ECO:0000313" key="4">
    <source>
        <dbReference type="Proteomes" id="UP000318199"/>
    </source>
</evidence>
<comment type="similarity">
    <text evidence="1">Belongs to the UPF0065 (bug) family.</text>
</comment>
<evidence type="ECO:0000256" key="1">
    <source>
        <dbReference type="ARBA" id="ARBA00006987"/>
    </source>
</evidence>